<comment type="subcellular location">
    <subcellularLocation>
        <location evidence="4">Bud</location>
    </subcellularLocation>
    <subcellularLocation>
        <location evidence="4">Bud neck</location>
    </subcellularLocation>
</comment>
<dbReference type="SUPFAM" id="SSF74788">
    <property type="entry name" value="Cullin repeat-like"/>
    <property type="match status" value="1"/>
</dbReference>
<dbReference type="InterPro" id="IPR046364">
    <property type="entry name" value="Exo70_C"/>
</dbReference>
<feature type="domain" description="Exocyst complex subunit Exo70 C-terminal" evidence="6">
    <location>
        <begin position="248"/>
        <end position="624"/>
    </location>
</feature>
<accession>A0ABR0KP93</accession>
<evidence type="ECO:0000313" key="7">
    <source>
        <dbReference type="EMBL" id="KAK5102366.1"/>
    </source>
</evidence>
<evidence type="ECO:0000256" key="4">
    <source>
        <dbReference type="RuleBase" id="RU365026"/>
    </source>
</evidence>
<name>A0ABR0KP93_9EURO</name>
<dbReference type="Pfam" id="PF03081">
    <property type="entry name" value="Exo70_C"/>
    <property type="match status" value="1"/>
</dbReference>
<evidence type="ECO:0000256" key="2">
    <source>
        <dbReference type="ARBA" id="ARBA00022448"/>
    </source>
</evidence>
<dbReference type="Gene3D" id="1.20.1280.170">
    <property type="entry name" value="Exocyst complex component Exo70"/>
    <property type="match status" value="1"/>
</dbReference>
<keyword evidence="2 4" id="KW-0813">Transport</keyword>
<dbReference type="Proteomes" id="UP001345013">
    <property type="component" value="Unassembled WGS sequence"/>
</dbReference>
<feature type="region of interest" description="Disordered" evidence="5">
    <location>
        <begin position="650"/>
        <end position="694"/>
    </location>
</feature>
<gene>
    <name evidence="7" type="primary">EXO70</name>
    <name evidence="7" type="ORF">LTR24_000276</name>
</gene>
<comment type="function">
    <text evidence="4">Involved in the secretory pathway as part of the exocyst complex which tethers secretory vesicles to the sites of exocytosis. Also plays a role in the assembly of the exocyst.</text>
</comment>
<dbReference type="PANTHER" id="PTHR12542">
    <property type="entry name" value="EXOCYST COMPLEX PROTEIN EXO70"/>
    <property type="match status" value="1"/>
</dbReference>
<evidence type="ECO:0000256" key="3">
    <source>
        <dbReference type="ARBA" id="ARBA00022483"/>
    </source>
</evidence>
<dbReference type="InterPro" id="IPR016159">
    <property type="entry name" value="Cullin_repeat-like_dom_sf"/>
</dbReference>
<comment type="similarity">
    <text evidence="1 4">Belongs to the EXO70 family.</text>
</comment>
<evidence type="ECO:0000259" key="6">
    <source>
        <dbReference type="Pfam" id="PF03081"/>
    </source>
</evidence>
<organism evidence="7 8">
    <name type="scientific">Lithohypha guttulata</name>
    <dbReference type="NCBI Taxonomy" id="1690604"/>
    <lineage>
        <taxon>Eukaryota</taxon>
        <taxon>Fungi</taxon>
        <taxon>Dikarya</taxon>
        <taxon>Ascomycota</taxon>
        <taxon>Pezizomycotina</taxon>
        <taxon>Eurotiomycetes</taxon>
        <taxon>Chaetothyriomycetidae</taxon>
        <taxon>Chaetothyriales</taxon>
        <taxon>Trichomeriaceae</taxon>
        <taxon>Lithohypha</taxon>
    </lineage>
</organism>
<protein>
    <recommendedName>
        <fullName evidence="4">Exocyst complex protein EXO70</fullName>
    </recommendedName>
</protein>
<reference evidence="7 8" key="1">
    <citation type="submission" date="2023-08" db="EMBL/GenBank/DDBJ databases">
        <title>Black Yeasts Isolated from many extreme environments.</title>
        <authorList>
            <person name="Coleine C."/>
            <person name="Stajich J.E."/>
            <person name="Selbmann L."/>
        </authorList>
    </citation>
    <scope>NUCLEOTIDE SEQUENCE [LARGE SCALE GENOMIC DNA]</scope>
    <source>
        <strain evidence="7 8">CCFEE 5885</strain>
    </source>
</reference>
<keyword evidence="4" id="KW-0653">Protein transport</keyword>
<dbReference type="PANTHER" id="PTHR12542:SF41">
    <property type="entry name" value="EXOCYST COMPLEX COMPONENT 7"/>
    <property type="match status" value="1"/>
</dbReference>
<evidence type="ECO:0000313" key="8">
    <source>
        <dbReference type="Proteomes" id="UP001345013"/>
    </source>
</evidence>
<keyword evidence="3 4" id="KW-0268">Exocytosis</keyword>
<sequence length="707" mass="77894">MPPQKSAAFAEESAEVQVLLASLAKTKDLTKRIGASLNRLDASGNIVKDAIGPIYSNTQQLQVTSRNIDRVNEQIEKLRKPLDAKGREEGIIRAGPRASGINQYLGALKRIDKALSDLTATNLRSNQQTISEFHGLLSTGVNQLLDLYRSSLQEEDHQVEPLHFLTKGLNFPIFSGDKSSYLSDVANAIVSAGAQSARLGQRDDDQGVKIYADIRGDYLHLSLQNLATASISTAKRGPNDQTVYKPGSNAIGTYAQCLEKMFLAEFENVVRIFRGETVGRVFSATCSKALNDFGKTLFELNSVIRSRMLTDCFLAYEIMDMVTPLSYRLEKRTGQLRPQISDALRPIRDAARLSLTEILSRTRSQAESVTTLPPDGNTIPLVHETAARIRTLGQFDKPLLHLLTSIGDGGWRGNAPSNASANSIGAGSNTTPQSSTLNLADSVDNPGLLSNYLGDLLDILLATLNSRSQAFHKTKSLQAVFMLNTIAVLTRTITSNPELQPYLNPSRLESHRKSATSSYMTAWREPSVHLLDTINTTSSRPISGSSSALDSTAIIKSLGSKDKDRIKEKFKLFNAAFDEQVARHKSLYMEREVKAGLQRDIQSTIEPLYGRFWDRYHELDKGKGKTGRHQGLYDATSASEMELAANRRLNAPKGGPRLSSLKRSQSMIHVSQEEGARRGLRDKRSGFGHAKDDESDFDDTWSMISVF</sequence>
<dbReference type="InterPro" id="IPR004140">
    <property type="entry name" value="Exo70"/>
</dbReference>
<feature type="compositionally biased region" description="Basic and acidic residues" evidence="5">
    <location>
        <begin position="671"/>
        <end position="692"/>
    </location>
</feature>
<evidence type="ECO:0000256" key="5">
    <source>
        <dbReference type="SAM" id="MobiDB-lite"/>
    </source>
</evidence>
<proteinExistence type="inferred from homology"/>
<dbReference type="EMBL" id="JAVRRG010000002">
    <property type="protein sequence ID" value="KAK5102366.1"/>
    <property type="molecule type" value="Genomic_DNA"/>
</dbReference>
<dbReference type="Pfam" id="PF20669">
    <property type="entry name" value="Exo70_N"/>
    <property type="match status" value="1"/>
</dbReference>
<comment type="caution">
    <text evidence="7">The sequence shown here is derived from an EMBL/GenBank/DDBJ whole genome shotgun (WGS) entry which is preliminary data.</text>
</comment>
<keyword evidence="8" id="KW-1185">Reference proteome</keyword>
<evidence type="ECO:0000256" key="1">
    <source>
        <dbReference type="ARBA" id="ARBA00006756"/>
    </source>
</evidence>